<feature type="region of interest" description="Disordered" evidence="1">
    <location>
        <begin position="158"/>
        <end position="189"/>
    </location>
</feature>
<gene>
    <name evidence="2" type="ORF">HNR21_000682</name>
</gene>
<protein>
    <submittedName>
        <fullName evidence="2">Uncharacterized protein</fullName>
    </submittedName>
</protein>
<reference evidence="2 3" key="1">
    <citation type="submission" date="2020-08" db="EMBL/GenBank/DDBJ databases">
        <title>Sequencing the genomes of 1000 actinobacteria strains.</title>
        <authorList>
            <person name="Klenk H.-P."/>
        </authorList>
    </citation>
    <scope>NUCLEOTIDE SEQUENCE [LARGE SCALE GENOMIC DNA]</scope>
    <source>
        <strain evidence="2 3">DSM 45823</strain>
    </source>
</reference>
<dbReference type="AlphaFoldDB" id="A0A7W3R6Y9"/>
<name>A0A7W3R6Y9_9ACTN</name>
<dbReference type="Proteomes" id="UP000539313">
    <property type="component" value="Unassembled WGS sequence"/>
</dbReference>
<keyword evidence="3" id="KW-1185">Reference proteome</keyword>
<evidence type="ECO:0000256" key="1">
    <source>
        <dbReference type="SAM" id="MobiDB-lite"/>
    </source>
</evidence>
<sequence length="189" mass="20075">MSSFSGWAVVDLSDGRDPGEFVGALCESCKDTLRVMAEGRRVYVYADYAPDFPSTMARLVPHWADRAITAADYDEFGVLNEVLGPDAESVHLASITEDSAAPLPANDTPETRRAAAVLFDADPALLDEVSATWSKDGALPGCLGEPYLRWWAALGAPGPRTSATAPSTPGRPPKASRDPRTGSGPRNGR</sequence>
<evidence type="ECO:0000313" key="2">
    <source>
        <dbReference type="EMBL" id="MBA9001800.1"/>
    </source>
</evidence>
<proteinExistence type="predicted"/>
<comment type="caution">
    <text evidence="2">The sequence shown here is derived from an EMBL/GenBank/DDBJ whole genome shotgun (WGS) entry which is preliminary data.</text>
</comment>
<evidence type="ECO:0000313" key="3">
    <source>
        <dbReference type="Proteomes" id="UP000539313"/>
    </source>
</evidence>
<dbReference type="EMBL" id="JACJII010000001">
    <property type="protein sequence ID" value="MBA9001800.1"/>
    <property type="molecule type" value="Genomic_DNA"/>
</dbReference>
<organism evidence="2 3">
    <name type="scientific">Thermomonospora cellulosilytica</name>
    <dbReference type="NCBI Taxonomy" id="1411118"/>
    <lineage>
        <taxon>Bacteria</taxon>
        <taxon>Bacillati</taxon>
        <taxon>Actinomycetota</taxon>
        <taxon>Actinomycetes</taxon>
        <taxon>Streptosporangiales</taxon>
        <taxon>Thermomonosporaceae</taxon>
        <taxon>Thermomonospora</taxon>
    </lineage>
</organism>
<accession>A0A7W3R6Y9</accession>
<dbReference type="RefSeq" id="WP_182703997.1">
    <property type="nucleotide sequence ID" value="NZ_JACJII010000001.1"/>
</dbReference>